<protein>
    <submittedName>
        <fullName evidence="2">Uncharacterized protein</fullName>
    </submittedName>
</protein>
<evidence type="ECO:0000313" key="2">
    <source>
        <dbReference type="EnsemblPlants" id="QL02p070736:mrna"/>
    </source>
</evidence>
<dbReference type="PANTHER" id="PTHR46995">
    <property type="entry name" value="OS09G0508200 PROTEIN"/>
    <property type="match status" value="1"/>
</dbReference>
<dbReference type="AlphaFoldDB" id="A0A7N2KZD7"/>
<gene>
    <name evidence="2" type="primary">LOC115976402</name>
</gene>
<organism evidence="2 3">
    <name type="scientific">Quercus lobata</name>
    <name type="common">Valley oak</name>
    <dbReference type="NCBI Taxonomy" id="97700"/>
    <lineage>
        <taxon>Eukaryota</taxon>
        <taxon>Viridiplantae</taxon>
        <taxon>Streptophyta</taxon>
        <taxon>Embryophyta</taxon>
        <taxon>Tracheophyta</taxon>
        <taxon>Spermatophyta</taxon>
        <taxon>Magnoliopsida</taxon>
        <taxon>eudicotyledons</taxon>
        <taxon>Gunneridae</taxon>
        <taxon>Pentapetalae</taxon>
        <taxon>rosids</taxon>
        <taxon>fabids</taxon>
        <taxon>Fagales</taxon>
        <taxon>Fagaceae</taxon>
        <taxon>Quercus</taxon>
    </lineage>
</organism>
<feature type="chain" id="PRO_5029516416" evidence="1">
    <location>
        <begin position="34"/>
        <end position="178"/>
    </location>
</feature>
<dbReference type="PANTHER" id="PTHR46995:SF4">
    <property type="entry name" value="POLLEN OLE E 1 ALLERGEN AND EXTENSIN FAMILY PROTEIN"/>
    <property type="match status" value="1"/>
</dbReference>
<dbReference type="InParanoid" id="A0A7N2KZD7"/>
<accession>A0A7N2KZD7</accession>
<dbReference type="OrthoDB" id="1588785at2759"/>
<dbReference type="EnsemblPlants" id="QL02p070736:mrna">
    <property type="protein sequence ID" value="QL02p070736:mrna"/>
    <property type="gene ID" value="QL02p070736"/>
</dbReference>
<proteinExistence type="predicted"/>
<reference evidence="3" key="1">
    <citation type="journal article" date="2016" name="G3 (Bethesda)">
        <title>First Draft Assembly and Annotation of the Genome of a California Endemic Oak Quercus lobata Nee (Fagaceae).</title>
        <authorList>
            <person name="Sork V.L."/>
            <person name="Fitz-Gibbon S.T."/>
            <person name="Puiu D."/>
            <person name="Crepeau M."/>
            <person name="Gugger P.F."/>
            <person name="Sherman R."/>
            <person name="Stevens K."/>
            <person name="Langley C.H."/>
            <person name="Pellegrini M."/>
            <person name="Salzberg S.L."/>
        </authorList>
    </citation>
    <scope>NUCLEOTIDE SEQUENCE [LARGE SCALE GENOMIC DNA]</scope>
    <source>
        <strain evidence="3">cv. SW786</strain>
    </source>
</reference>
<keyword evidence="1" id="KW-0732">Signal</keyword>
<dbReference type="OMA" id="MVYCDIC"/>
<sequence>MLIWNSLSPKFTMNPMIFFVISSLFFNSLFLEADPAKTNSQIIVMGFVYCDICSNNSFTRHSYFLPGAEVKIDCMFKAISRKTIEEISISVNRTTDKFGIYRLQIPSVDGIKCAEDSAVVSSCQASLMWSTSSSCNIPGYKTTSDEIAIKSRQANLCIYSLNAMNFRPPKREVTLCGN</sequence>
<reference evidence="2" key="2">
    <citation type="submission" date="2021-01" db="UniProtKB">
        <authorList>
            <consortium name="EnsemblPlants"/>
        </authorList>
    </citation>
    <scope>IDENTIFICATION</scope>
</reference>
<keyword evidence="3" id="KW-1185">Reference proteome</keyword>
<dbReference type="Gramene" id="QL02p070736:mrna">
    <property type="protein sequence ID" value="QL02p070736:mrna"/>
    <property type="gene ID" value="QL02p070736"/>
</dbReference>
<dbReference type="GeneID" id="115976402"/>
<evidence type="ECO:0000313" key="3">
    <source>
        <dbReference type="Proteomes" id="UP000594261"/>
    </source>
</evidence>
<dbReference type="RefSeq" id="XP_030953519.1">
    <property type="nucleotide sequence ID" value="XM_031097659.1"/>
</dbReference>
<name>A0A7N2KZD7_QUELO</name>
<evidence type="ECO:0000256" key="1">
    <source>
        <dbReference type="SAM" id="SignalP"/>
    </source>
</evidence>
<dbReference type="KEGG" id="qlo:115976402"/>
<dbReference type="Proteomes" id="UP000594261">
    <property type="component" value="Chromosome 2"/>
</dbReference>
<dbReference type="FunCoup" id="A0A7N2KZD7">
    <property type="interactions" value="253"/>
</dbReference>
<dbReference type="Pfam" id="PF01190">
    <property type="entry name" value="Pollen_Ole_e_1"/>
    <property type="match status" value="1"/>
</dbReference>
<feature type="signal peptide" evidence="1">
    <location>
        <begin position="1"/>
        <end position="33"/>
    </location>
</feature>